<dbReference type="InterPro" id="IPR007251">
    <property type="entry name" value="Iron_permease_Fet4"/>
</dbReference>
<evidence type="ECO:0000313" key="2">
    <source>
        <dbReference type="EMBL" id="MBJ8338039.1"/>
    </source>
</evidence>
<feature type="transmembrane region" description="Helical" evidence="1">
    <location>
        <begin position="36"/>
        <end position="54"/>
    </location>
</feature>
<name>A0A934U0R2_9NOCA</name>
<accession>A0A934U0R2</accession>
<keyword evidence="1" id="KW-0812">Transmembrane</keyword>
<dbReference type="Pfam" id="PF04120">
    <property type="entry name" value="Iron_permease"/>
    <property type="match status" value="1"/>
</dbReference>
<dbReference type="AlphaFoldDB" id="A0A934U0R2"/>
<dbReference type="EMBL" id="JAEMNV010000001">
    <property type="protein sequence ID" value="MBJ8338039.1"/>
    <property type="molecule type" value="Genomic_DNA"/>
</dbReference>
<evidence type="ECO:0000313" key="3">
    <source>
        <dbReference type="Proteomes" id="UP000655868"/>
    </source>
</evidence>
<dbReference type="RefSeq" id="WP_199702401.1">
    <property type="nucleotide sequence ID" value="NZ_JAEMNV010000001.1"/>
</dbReference>
<dbReference type="Proteomes" id="UP000655868">
    <property type="component" value="Unassembled WGS sequence"/>
</dbReference>
<comment type="caution">
    <text evidence="2">The sequence shown here is derived from an EMBL/GenBank/DDBJ whole genome shotgun (WGS) entry which is preliminary data.</text>
</comment>
<feature type="transmembrane region" description="Helical" evidence="1">
    <location>
        <begin position="60"/>
        <end position="79"/>
    </location>
</feature>
<evidence type="ECO:0000256" key="1">
    <source>
        <dbReference type="SAM" id="Phobius"/>
    </source>
</evidence>
<proteinExistence type="predicted"/>
<protein>
    <submittedName>
        <fullName evidence="2">Low affinity iron permease family protein</fullName>
    </submittedName>
</protein>
<organism evidence="2 3">
    <name type="scientific">Antrihabitans stalagmiti</name>
    <dbReference type="NCBI Taxonomy" id="2799499"/>
    <lineage>
        <taxon>Bacteria</taxon>
        <taxon>Bacillati</taxon>
        <taxon>Actinomycetota</taxon>
        <taxon>Actinomycetes</taxon>
        <taxon>Mycobacteriales</taxon>
        <taxon>Nocardiaceae</taxon>
        <taxon>Antrihabitans</taxon>
    </lineage>
</organism>
<reference evidence="2" key="1">
    <citation type="submission" date="2020-12" db="EMBL/GenBank/DDBJ databases">
        <title>Antrihabitans popcorni sp. nov. and Antrihabitans auranticaus sp. nov., isolated from a larva cave.</title>
        <authorList>
            <person name="Lee S.D."/>
            <person name="Kim I.S."/>
        </authorList>
    </citation>
    <scope>NUCLEOTIDE SEQUENCE</scope>
    <source>
        <strain evidence="2">YC3-6</strain>
    </source>
</reference>
<dbReference type="GO" id="GO:0055085">
    <property type="term" value="P:transmembrane transport"/>
    <property type="evidence" value="ECO:0007669"/>
    <property type="project" value="InterPro"/>
</dbReference>
<keyword evidence="1" id="KW-0472">Membrane</keyword>
<keyword evidence="3" id="KW-1185">Reference proteome</keyword>
<gene>
    <name evidence="2" type="ORF">JGU71_03985</name>
</gene>
<keyword evidence="1" id="KW-1133">Transmembrane helix</keyword>
<sequence length="132" mass="14605">MEQRSEAAKHRTGGDGRSVFDRFVEFAHHTVSRAPFFVVCAGIVALWLISVPLWTDLKTWQAAIHTVGSVFTLLVVVLLENASRRASESSHEKLNVMAEAIAALLESSARDDPELRAAAERLRDAVGLEERH</sequence>